<keyword evidence="3" id="KW-1185">Reference proteome</keyword>
<gene>
    <name evidence="2" type="ORF">MNEG_4910</name>
</gene>
<dbReference type="Proteomes" id="UP000054498">
    <property type="component" value="Unassembled WGS sequence"/>
</dbReference>
<proteinExistence type="predicted"/>
<dbReference type="RefSeq" id="XP_013902066.1">
    <property type="nucleotide sequence ID" value="XM_014046612.1"/>
</dbReference>
<evidence type="ECO:0000256" key="1">
    <source>
        <dbReference type="SAM" id="MobiDB-lite"/>
    </source>
</evidence>
<protein>
    <submittedName>
        <fullName evidence="2">Uncharacterized protein</fullName>
    </submittedName>
</protein>
<feature type="region of interest" description="Disordered" evidence="1">
    <location>
        <begin position="95"/>
        <end position="117"/>
    </location>
</feature>
<evidence type="ECO:0000313" key="2">
    <source>
        <dbReference type="EMBL" id="KIZ03047.1"/>
    </source>
</evidence>
<accession>A0A0D2MRF7</accession>
<dbReference type="EMBL" id="KK100925">
    <property type="protein sequence ID" value="KIZ03047.1"/>
    <property type="molecule type" value="Genomic_DNA"/>
</dbReference>
<dbReference type="KEGG" id="mng:MNEG_4910"/>
<dbReference type="AlphaFoldDB" id="A0A0D2MRF7"/>
<organism evidence="2 3">
    <name type="scientific">Monoraphidium neglectum</name>
    <dbReference type="NCBI Taxonomy" id="145388"/>
    <lineage>
        <taxon>Eukaryota</taxon>
        <taxon>Viridiplantae</taxon>
        <taxon>Chlorophyta</taxon>
        <taxon>core chlorophytes</taxon>
        <taxon>Chlorophyceae</taxon>
        <taxon>CS clade</taxon>
        <taxon>Sphaeropleales</taxon>
        <taxon>Selenastraceae</taxon>
        <taxon>Monoraphidium</taxon>
    </lineage>
</organism>
<dbReference type="GeneID" id="25737787"/>
<name>A0A0D2MRF7_9CHLO</name>
<sequence length="117" mass="12137">MLCAARAPIVVKSGAFGRPSRVQFAPRNVTSSSSNGSALPAPTQLDEINQARGVSAIGKHIKKAALASRATHLARINREIGHQIKLAARLAAAGKLKAKPASKPKEADTAKVKKAAP</sequence>
<evidence type="ECO:0000313" key="3">
    <source>
        <dbReference type="Proteomes" id="UP000054498"/>
    </source>
</evidence>
<reference evidence="2 3" key="1">
    <citation type="journal article" date="2013" name="BMC Genomics">
        <title>Reconstruction of the lipid metabolism for the microalga Monoraphidium neglectum from its genome sequence reveals characteristics suitable for biofuel production.</title>
        <authorList>
            <person name="Bogen C."/>
            <person name="Al-Dilaimi A."/>
            <person name="Albersmeier A."/>
            <person name="Wichmann J."/>
            <person name="Grundmann M."/>
            <person name="Rupp O."/>
            <person name="Lauersen K.J."/>
            <person name="Blifernez-Klassen O."/>
            <person name="Kalinowski J."/>
            <person name="Goesmann A."/>
            <person name="Mussgnug J.H."/>
            <person name="Kruse O."/>
        </authorList>
    </citation>
    <scope>NUCLEOTIDE SEQUENCE [LARGE SCALE GENOMIC DNA]</scope>
    <source>
        <strain evidence="2 3">SAG 48.87</strain>
    </source>
</reference>